<accession>A0A644WLI4</accession>
<dbReference type="Pfam" id="PF08667">
    <property type="entry name" value="BetR"/>
    <property type="match status" value="1"/>
</dbReference>
<name>A0A644WLI4_9ZZZZ</name>
<gene>
    <name evidence="2" type="ORF">SDC9_50921</name>
</gene>
<dbReference type="InterPro" id="IPR013975">
    <property type="entry name" value="Tscrpt_reg_BetR_N"/>
</dbReference>
<evidence type="ECO:0000259" key="1">
    <source>
        <dbReference type="Pfam" id="PF08667"/>
    </source>
</evidence>
<sequence>MAAKDTTRDAFIETLRAVMPSGFSLVNEISELLQISTDSAYRRLRGETEFSLNEIVKLCNHFHISFDSFCAAQGGSVHFQYNLAGDEAHGFLNFVSHIHDGLQLLRNAKDREIIYVADDIPFFLLFASPRLAWFKCYYWMRSVMNVPEYQNGCFEEAEMPEELMTLGQEILEAYRIVPSTEIWSEHTINSILKQIDFYAESGFFNNNETPKSLFSDLSELINEIRSMTENATKRRDHAGDNNYSFYLCDIEIGNNCIYTKLGKSQKVFLRHSTFNTLETSDEIFCTATRDWLNGLIRKSTQLSGMAEKQRNKFFQQLQGLLKNKLHLLE</sequence>
<dbReference type="EMBL" id="VSSQ01001057">
    <property type="protein sequence ID" value="MPM04642.1"/>
    <property type="molecule type" value="Genomic_DNA"/>
</dbReference>
<reference evidence="2" key="1">
    <citation type="submission" date="2019-08" db="EMBL/GenBank/DDBJ databases">
        <authorList>
            <person name="Kucharzyk K."/>
            <person name="Murdoch R.W."/>
            <person name="Higgins S."/>
            <person name="Loffler F."/>
        </authorList>
    </citation>
    <scope>NUCLEOTIDE SEQUENCE</scope>
</reference>
<feature type="domain" description="Transcription regulator BetR N-terminal" evidence="1">
    <location>
        <begin position="28"/>
        <end position="70"/>
    </location>
</feature>
<protein>
    <recommendedName>
        <fullName evidence="1">Transcription regulator BetR N-terminal domain-containing protein</fullName>
    </recommendedName>
</protein>
<dbReference type="AlphaFoldDB" id="A0A644WLI4"/>
<proteinExistence type="predicted"/>
<organism evidence="2">
    <name type="scientific">bioreactor metagenome</name>
    <dbReference type="NCBI Taxonomy" id="1076179"/>
    <lineage>
        <taxon>unclassified sequences</taxon>
        <taxon>metagenomes</taxon>
        <taxon>ecological metagenomes</taxon>
    </lineage>
</organism>
<evidence type="ECO:0000313" key="2">
    <source>
        <dbReference type="EMBL" id="MPM04642.1"/>
    </source>
</evidence>
<comment type="caution">
    <text evidence="2">The sequence shown here is derived from an EMBL/GenBank/DDBJ whole genome shotgun (WGS) entry which is preliminary data.</text>
</comment>